<dbReference type="GO" id="GO:0035494">
    <property type="term" value="P:SNARE complex disassembly"/>
    <property type="evidence" value="ECO:0007669"/>
    <property type="project" value="TreeGrafter"/>
</dbReference>
<evidence type="ECO:0000259" key="6">
    <source>
        <dbReference type="PROSITE" id="PS50157"/>
    </source>
</evidence>
<dbReference type="SUPFAM" id="SSF48452">
    <property type="entry name" value="TPR-like"/>
    <property type="match status" value="1"/>
</dbReference>
<dbReference type="SMART" id="SM00355">
    <property type="entry name" value="ZnF_C2H2"/>
    <property type="match status" value="3"/>
</dbReference>
<dbReference type="WBParaSite" id="sdigi.contig2.g298.t1">
    <property type="protein sequence ID" value="sdigi.contig2.g298.t1"/>
    <property type="gene ID" value="sdigi.contig2.g298"/>
</dbReference>
<dbReference type="Pfam" id="PF14938">
    <property type="entry name" value="SNAP"/>
    <property type="match status" value="1"/>
</dbReference>
<dbReference type="InterPro" id="IPR011990">
    <property type="entry name" value="TPR-like_helical_dom_sf"/>
</dbReference>
<keyword evidence="2" id="KW-0813">Transport</keyword>
<dbReference type="PANTHER" id="PTHR13768">
    <property type="entry name" value="SOLUBLE NSF ATTACHMENT PROTEIN SNAP"/>
    <property type="match status" value="1"/>
</dbReference>
<dbReference type="InterPro" id="IPR000744">
    <property type="entry name" value="NSF_attach"/>
</dbReference>
<reference evidence="8" key="1">
    <citation type="submission" date="2022-11" db="UniProtKB">
        <authorList>
            <consortium name="WormBaseParasite"/>
        </authorList>
    </citation>
    <scope>IDENTIFICATION</scope>
</reference>
<keyword evidence="4" id="KW-0479">Metal-binding</keyword>
<dbReference type="PROSITE" id="PS00028">
    <property type="entry name" value="ZINC_FINGER_C2H2_1"/>
    <property type="match status" value="2"/>
</dbReference>
<evidence type="ECO:0000256" key="2">
    <source>
        <dbReference type="ARBA" id="ARBA00022448"/>
    </source>
</evidence>
<dbReference type="GO" id="GO:0019905">
    <property type="term" value="F:syntaxin binding"/>
    <property type="evidence" value="ECO:0007669"/>
    <property type="project" value="TreeGrafter"/>
</dbReference>
<keyword evidence="5" id="KW-0175">Coiled coil</keyword>
<dbReference type="CDD" id="cd15832">
    <property type="entry name" value="SNAP"/>
    <property type="match status" value="1"/>
</dbReference>
<feature type="domain" description="C2H2-type" evidence="6">
    <location>
        <begin position="118"/>
        <end position="148"/>
    </location>
</feature>
<proteinExistence type="inferred from homology"/>
<evidence type="ECO:0000313" key="8">
    <source>
        <dbReference type="WBParaSite" id="sdigi.contig2.g298.t1"/>
    </source>
</evidence>
<organism evidence="7 8">
    <name type="scientific">Setaria digitata</name>
    <dbReference type="NCBI Taxonomy" id="48799"/>
    <lineage>
        <taxon>Eukaryota</taxon>
        <taxon>Metazoa</taxon>
        <taxon>Ecdysozoa</taxon>
        <taxon>Nematoda</taxon>
        <taxon>Chromadorea</taxon>
        <taxon>Rhabditida</taxon>
        <taxon>Spirurina</taxon>
        <taxon>Spiruromorpha</taxon>
        <taxon>Filarioidea</taxon>
        <taxon>Setariidae</taxon>
        <taxon>Setaria</taxon>
    </lineage>
</organism>
<dbReference type="Proteomes" id="UP000887581">
    <property type="component" value="Unplaced"/>
</dbReference>
<evidence type="ECO:0000256" key="3">
    <source>
        <dbReference type="ARBA" id="ARBA00022927"/>
    </source>
</evidence>
<dbReference type="GO" id="GO:0006886">
    <property type="term" value="P:intracellular protein transport"/>
    <property type="evidence" value="ECO:0007669"/>
    <property type="project" value="InterPro"/>
</dbReference>
<dbReference type="AlphaFoldDB" id="A0A915PQH9"/>
<dbReference type="GO" id="GO:0005774">
    <property type="term" value="C:vacuolar membrane"/>
    <property type="evidence" value="ECO:0007669"/>
    <property type="project" value="TreeGrafter"/>
</dbReference>
<dbReference type="InterPro" id="IPR013087">
    <property type="entry name" value="Znf_C2H2_type"/>
</dbReference>
<keyword evidence="4" id="KW-0863">Zinc-finger</keyword>
<dbReference type="Gene3D" id="1.25.40.10">
    <property type="entry name" value="Tetratricopeptide repeat domain"/>
    <property type="match status" value="1"/>
</dbReference>
<dbReference type="GO" id="GO:0005483">
    <property type="term" value="F:soluble NSF attachment protein activity"/>
    <property type="evidence" value="ECO:0007669"/>
    <property type="project" value="TreeGrafter"/>
</dbReference>
<protein>
    <submittedName>
        <fullName evidence="8">C2H2-type domain-containing protein</fullName>
    </submittedName>
</protein>
<dbReference type="PANTHER" id="PTHR13768:SF8">
    <property type="entry name" value="ALPHA-SOLUBLE NSF ATTACHMENT PROTEIN"/>
    <property type="match status" value="1"/>
</dbReference>
<evidence type="ECO:0000256" key="1">
    <source>
        <dbReference type="ARBA" id="ARBA00010050"/>
    </source>
</evidence>
<comment type="similarity">
    <text evidence="1">Belongs to the SNAP family.</text>
</comment>
<evidence type="ECO:0000256" key="4">
    <source>
        <dbReference type="PROSITE-ProRule" id="PRU00042"/>
    </source>
</evidence>
<accession>A0A915PQH9</accession>
<sequence length="642" mass="73396">MAENEAKARKKLEDAEKKAKGGGGFFSGLFGNAKAEEAADLFVQEDSETVLVCEENGCGMGFDDLASFEYHYERSHRHQCAICGRQFSNIHCLEIHADENHCSIFKIKRDRNPSIALFRCYEASCSQAFANPGERNCHSEKIHNIRGPSQSMEKRKLPQKQFAISQINKVTTPPHLCPRTPRAVVFGNLFKISKLWKEAGDAFVRSAEIHAAATDRKHDAASNYAEAANCYRKVNPQLAIDCLMKTAETYTDMGRFNMAAKYHCTMAEIFESEAPDMAQAMAHYQEAADFYKGEESRSSATKCMIKVAQYAAQLDDYKRAIKIFEEVATWEADHPTLKYAAKNHFFQALLCYLCSDLLDTQNALKRYEEISPSFVDSREYKLLNIIVQFLTVVSSELISCLEDKNQAKFTEVVKSFDKISRLDQWHTSLLVKIKRSCGDEDDDDLKLEEQYKIMKNRNEELEDRLLNLVEKVEQERIIFSSEIDQLLGPTILFDFQARYKKDCILAVNLLHCEPSKYIQQEKAPDVLSKELPQKNITVVRSIATFPPMAAYFPDDTYLEPDEPALRENQEQMASLTVPSNFTSEFVKKIKNDEHYSYVDLKRCPKCDTVQVAVSRETQTIELQAPWPRIINSPARYHTEFTI</sequence>
<evidence type="ECO:0000256" key="5">
    <source>
        <dbReference type="SAM" id="Coils"/>
    </source>
</evidence>
<name>A0A915PQH9_9BILA</name>
<keyword evidence="3" id="KW-0653">Protein transport</keyword>
<dbReference type="PROSITE" id="PS50157">
    <property type="entry name" value="ZINC_FINGER_C2H2_2"/>
    <property type="match status" value="2"/>
</dbReference>
<feature type="domain" description="C2H2-type" evidence="6">
    <location>
        <begin position="78"/>
        <end position="101"/>
    </location>
</feature>
<dbReference type="GO" id="GO:0008270">
    <property type="term" value="F:zinc ion binding"/>
    <property type="evidence" value="ECO:0007669"/>
    <property type="project" value="UniProtKB-KW"/>
</dbReference>
<dbReference type="GO" id="GO:0031201">
    <property type="term" value="C:SNARE complex"/>
    <property type="evidence" value="ECO:0007669"/>
    <property type="project" value="TreeGrafter"/>
</dbReference>
<feature type="coiled-coil region" evidence="5">
    <location>
        <begin position="444"/>
        <end position="478"/>
    </location>
</feature>
<keyword evidence="4" id="KW-0862">Zinc</keyword>
<evidence type="ECO:0000313" key="7">
    <source>
        <dbReference type="Proteomes" id="UP000887581"/>
    </source>
</evidence>
<keyword evidence="7" id="KW-1185">Reference proteome</keyword>